<feature type="compositionally biased region" description="Polar residues" evidence="2">
    <location>
        <begin position="1"/>
        <end position="11"/>
    </location>
</feature>
<dbReference type="Proteomes" id="UP001054902">
    <property type="component" value="Unassembled WGS sequence"/>
</dbReference>
<keyword evidence="3" id="KW-1133">Transmembrane helix</keyword>
<keyword evidence="1" id="KW-0175">Coiled coil</keyword>
<evidence type="ECO:0000313" key="5">
    <source>
        <dbReference type="Proteomes" id="UP001054902"/>
    </source>
</evidence>
<organism evidence="4 5">
    <name type="scientific">Chaetoceros tenuissimus</name>
    <dbReference type="NCBI Taxonomy" id="426638"/>
    <lineage>
        <taxon>Eukaryota</taxon>
        <taxon>Sar</taxon>
        <taxon>Stramenopiles</taxon>
        <taxon>Ochrophyta</taxon>
        <taxon>Bacillariophyta</taxon>
        <taxon>Coscinodiscophyceae</taxon>
        <taxon>Chaetocerotophycidae</taxon>
        <taxon>Chaetocerotales</taxon>
        <taxon>Chaetocerotaceae</taxon>
        <taxon>Chaetoceros</taxon>
    </lineage>
</organism>
<protein>
    <submittedName>
        <fullName evidence="4">Uncharacterized protein</fullName>
    </submittedName>
</protein>
<feature type="region of interest" description="Disordered" evidence="2">
    <location>
        <begin position="1"/>
        <end position="26"/>
    </location>
</feature>
<keyword evidence="5" id="KW-1185">Reference proteome</keyword>
<dbReference type="EMBL" id="BLLK01000065">
    <property type="protein sequence ID" value="GFH59469.1"/>
    <property type="molecule type" value="Genomic_DNA"/>
</dbReference>
<evidence type="ECO:0000256" key="3">
    <source>
        <dbReference type="SAM" id="Phobius"/>
    </source>
</evidence>
<name>A0AAD3D7W1_9STRA</name>
<accession>A0AAD3D7W1</accession>
<reference evidence="4 5" key="1">
    <citation type="journal article" date="2021" name="Sci. Rep.">
        <title>The genome of the diatom Chaetoceros tenuissimus carries an ancient integrated fragment of an extant virus.</title>
        <authorList>
            <person name="Hongo Y."/>
            <person name="Kimura K."/>
            <person name="Takaki Y."/>
            <person name="Yoshida Y."/>
            <person name="Baba S."/>
            <person name="Kobayashi G."/>
            <person name="Nagasaki K."/>
            <person name="Hano T."/>
            <person name="Tomaru Y."/>
        </authorList>
    </citation>
    <scope>NUCLEOTIDE SEQUENCE [LARGE SCALE GENOMIC DNA]</scope>
    <source>
        <strain evidence="4 5">NIES-3715</strain>
    </source>
</reference>
<sequence>MSNIASNTTSPPDIETGVVADASAKPPREQLTDIAENTFIEIIAIILAVSALIVSCVALALNGDSTPMKISTVLTLILAPYSVYQQKSITNIQAFIETHKALKEEVDSLDATNKQLRASEQDVKETVTGLEEKQKILTQLQQTKSATIQDFRNEMEKNKSTIELMRKNVRAAALQNILEVVFVADNDNDQKISKKEENALIKSLREINGVHVDEKKFRKHLHSKDNSIQGVIDIIENMMDENHSSGDDTIFTFDQSS</sequence>
<evidence type="ECO:0000313" key="4">
    <source>
        <dbReference type="EMBL" id="GFH59469.1"/>
    </source>
</evidence>
<keyword evidence="3" id="KW-0812">Transmembrane</keyword>
<gene>
    <name evidence="4" type="ORF">CTEN210_15945</name>
</gene>
<keyword evidence="3" id="KW-0472">Membrane</keyword>
<comment type="caution">
    <text evidence="4">The sequence shown here is derived from an EMBL/GenBank/DDBJ whole genome shotgun (WGS) entry which is preliminary data.</text>
</comment>
<proteinExistence type="predicted"/>
<dbReference type="AlphaFoldDB" id="A0AAD3D7W1"/>
<feature type="coiled-coil region" evidence="1">
    <location>
        <begin position="92"/>
        <end position="168"/>
    </location>
</feature>
<evidence type="ECO:0000256" key="2">
    <source>
        <dbReference type="SAM" id="MobiDB-lite"/>
    </source>
</evidence>
<evidence type="ECO:0000256" key="1">
    <source>
        <dbReference type="SAM" id="Coils"/>
    </source>
</evidence>
<feature type="transmembrane region" description="Helical" evidence="3">
    <location>
        <begin position="39"/>
        <end position="61"/>
    </location>
</feature>